<organism evidence="7 8">
    <name type="scientific">Rhinocladiella mackenziei CBS 650.93</name>
    <dbReference type="NCBI Taxonomy" id="1442369"/>
    <lineage>
        <taxon>Eukaryota</taxon>
        <taxon>Fungi</taxon>
        <taxon>Dikarya</taxon>
        <taxon>Ascomycota</taxon>
        <taxon>Pezizomycotina</taxon>
        <taxon>Eurotiomycetes</taxon>
        <taxon>Chaetothyriomycetidae</taxon>
        <taxon>Chaetothyriales</taxon>
        <taxon>Herpotrichiellaceae</taxon>
        <taxon>Rhinocladiella</taxon>
    </lineage>
</organism>
<accession>A0A0D2HG29</accession>
<evidence type="ECO:0000259" key="6">
    <source>
        <dbReference type="Pfam" id="PF13813"/>
    </source>
</evidence>
<dbReference type="RefSeq" id="XP_013276729.1">
    <property type="nucleotide sequence ID" value="XM_013421275.1"/>
</dbReference>
<keyword evidence="4 5" id="KW-0472">Membrane</keyword>
<feature type="transmembrane region" description="Helical" evidence="5">
    <location>
        <begin position="161"/>
        <end position="180"/>
    </location>
</feature>
<dbReference type="EMBL" id="KN847475">
    <property type="protein sequence ID" value="KIX09593.1"/>
    <property type="molecule type" value="Genomic_DNA"/>
</dbReference>
<feature type="domain" description="Wax synthase" evidence="6">
    <location>
        <begin position="242"/>
        <end position="319"/>
    </location>
</feature>
<evidence type="ECO:0000313" key="7">
    <source>
        <dbReference type="EMBL" id="KIX09593.1"/>
    </source>
</evidence>
<dbReference type="AlphaFoldDB" id="A0A0D2HG29"/>
<dbReference type="HOGENOM" id="CLU_032731_1_1_1"/>
<dbReference type="GO" id="GO:0016020">
    <property type="term" value="C:membrane"/>
    <property type="evidence" value="ECO:0007669"/>
    <property type="project" value="UniProtKB-SubCell"/>
</dbReference>
<evidence type="ECO:0000256" key="3">
    <source>
        <dbReference type="ARBA" id="ARBA00022989"/>
    </source>
</evidence>
<protein>
    <recommendedName>
        <fullName evidence="6">Wax synthase domain-containing protein</fullName>
    </recommendedName>
</protein>
<evidence type="ECO:0000256" key="2">
    <source>
        <dbReference type="ARBA" id="ARBA00022692"/>
    </source>
</evidence>
<evidence type="ECO:0000256" key="4">
    <source>
        <dbReference type="ARBA" id="ARBA00023136"/>
    </source>
</evidence>
<sequence>MNANEQLQTNTALREPNGTITPHIACLVTPVLCLSGPHFWGRRHISAGIVLSLAVLAHLNSPFTNDIGVAQPWSLMWVFWLATIERLLFCESGCPETSFWRIDRRPMEAKYMAPWSLAKLRWAAALIFNLRGIRWNWQVKNVLPTDETRRWHFVMRQSLRFFKYLTISDLLLQLAIRLFWTSPDGQVGGMNSKYLTIRHAHWGWSFVNTLVFGFGPYYFINMQYIFASIVAVLFGISKPEDWSPLFGKLSQVTTVRSFWGQFWHQFIRRSVTSVSNWVLDSFAIPRGTVFSRYLQIWIAFGLSGFLHAQANLMLPRPSNVTPDECVRGTMLYFLWQAAAITFEDAVQWAWVKAGGTLHPPSRFRTLIGYAWVVCSFWISLPWAADDMMRMRLMEKSFLPFSFTQNLVRKVPIPPRS</sequence>
<evidence type="ECO:0000256" key="1">
    <source>
        <dbReference type="ARBA" id="ARBA00004141"/>
    </source>
</evidence>
<dbReference type="GeneID" id="25288744"/>
<name>A0A0D2HG29_9EURO</name>
<dbReference type="InterPro" id="IPR032805">
    <property type="entry name" value="Wax_synthase_dom"/>
</dbReference>
<dbReference type="VEuPathDB" id="FungiDB:Z518_00673"/>
<keyword evidence="2 5" id="KW-0812">Transmembrane</keyword>
<gene>
    <name evidence="7" type="ORF">Z518_00673</name>
</gene>
<proteinExistence type="predicted"/>
<dbReference type="Proteomes" id="UP000053617">
    <property type="component" value="Unassembled WGS sequence"/>
</dbReference>
<keyword evidence="3 5" id="KW-1133">Transmembrane helix</keyword>
<evidence type="ECO:0000313" key="8">
    <source>
        <dbReference type="Proteomes" id="UP000053617"/>
    </source>
</evidence>
<comment type="subcellular location">
    <subcellularLocation>
        <location evidence="1">Membrane</location>
        <topology evidence="1">Multi-pass membrane protein</topology>
    </subcellularLocation>
</comment>
<reference evidence="7 8" key="1">
    <citation type="submission" date="2015-01" db="EMBL/GenBank/DDBJ databases">
        <title>The Genome Sequence of Rhinocladiella mackenzie CBS 650.93.</title>
        <authorList>
            <consortium name="The Broad Institute Genomics Platform"/>
            <person name="Cuomo C."/>
            <person name="de Hoog S."/>
            <person name="Gorbushina A."/>
            <person name="Stielow B."/>
            <person name="Teixiera M."/>
            <person name="Abouelleil A."/>
            <person name="Chapman S.B."/>
            <person name="Priest M."/>
            <person name="Young S.K."/>
            <person name="Wortman J."/>
            <person name="Nusbaum C."/>
            <person name="Birren B."/>
        </authorList>
    </citation>
    <scope>NUCLEOTIDE SEQUENCE [LARGE SCALE GENOMIC DNA]</scope>
    <source>
        <strain evidence="7 8">CBS 650.93</strain>
    </source>
</reference>
<feature type="transmembrane region" description="Helical" evidence="5">
    <location>
        <begin position="366"/>
        <end position="384"/>
    </location>
</feature>
<keyword evidence="8" id="KW-1185">Reference proteome</keyword>
<dbReference type="Pfam" id="PF13813">
    <property type="entry name" value="MBOAT_2"/>
    <property type="match status" value="1"/>
</dbReference>
<evidence type="ECO:0000256" key="5">
    <source>
        <dbReference type="SAM" id="Phobius"/>
    </source>
</evidence>
<dbReference type="OrthoDB" id="1077582at2759"/>